<sequence>MASKFSINKFLLISKRSYAVAVENVRVVQPPAASVVTRKMKEVSCMEKKDVFWMRDPKTGNWIPETHFNQTDVVELRDKFLPHNNCQQA</sequence>
<proteinExistence type="predicted"/>
<name>A0ACC0WZJ5_9ROSI</name>
<organism evidence="1 2">
    <name type="scientific">Pistacia integerrima</name>
    <dbReference type="NCBI Taxonomy" id="434235"/>
    <lineage>
        <taxon>Eukaryota</taxon>
        <taxon>Viridiplantae</taxon>
        <taxon>Streptophyta</taxon>
        <taxon>Embryophyta</taxon>
        <taxon>Tracheophyta</taxon>
        <taxon>Spermatophyta</taxon>
        <taxon>Magnoliopsida</taxon>
        <taxon>eudicotyledons</taxon>
        <taxon>Gunneridae</taxon>
        <taxon>Pentapetalae</taxon>
        <taxon>rosids</taxon>
        <taxon>malvids</taxon>
        <taxon>Sapindales</taxon>
        <taxon>Anacardiaceae</taxon>
        <taxon>Pistacia</taxon>
    </lineage>
</organism>
<dbReference type="EMBL" id="CM047750">
    <property type="protein sequence ID" value="KAJ0007463.1"/>
    <property type="molecule type" value="Genomic_DNA"/>
</dbReference>
<comment type="caution">
    <text evidence="1">The sequence shown here is derived from an EMBL/GenBank/DDBJ whole genome shotgun (WGS) entry which is preliminary data.</text>
</comment>
<reference evidence="2" key="1">
    <citation type="journal article" date="2023" name="G3 (Bethesda)">
        <title>Genome assembly and association tests identify interacting loci associated with vigor, precocity, and sex in interspecific pistachio rootstocks.</title>
        <authorList>
            <person name="Palmer W."/>
            <person name="Jacygrad E."/>
            <person name="Sagayaradj S."/>
            <person name="Cavanaugh K."/>
            <person name="Han R."/>
            <person name="Bertier L."/>
            <person name="Beede B."/>
            <person name="Kafkas S."/>
            <person name="Golino D."/>
            <person name="Preece J."/>
            <person name="Michelmore R."/>
        </authorList>
    </citation>
    <scope>NUCLEOTIDE SEQUENCE [LARGE SCALE GENOMIC DNA]</scope>
</reference>
<evidence type="ECO:0000313" key="1">
    <source>
        <dbReference type="EMBL" id="KAJ0007463.1"/>
    </source>
</evidence>
<accession>A0ACC0WZJ5</accession>
<dbReference type="Proteomes" id="UP001163603">
    <property type="component" value="Chromosome 15"/>
</dbReference>
<keyword evidence="2" id="KW-1185">Reference proteome</keyword>
<gene>
    <name evidence="1" type="ORF">Pint_29439</name>
</gene>
<protein>
    <submittedName>
        <fullName evidence="1">Uncharacterized protein</fullName>
    </submittedName>
</protein>
<evidence type="ECO:0000313" key="2">
    <source>
        <dbReference type="Proteomes" id="UP001163603"/>
    </source>
</evidence>